<dbReference type="GO" id="GO:0003677">
    <property type="term" value="F:DNA binding"/>
    <property type="evidence" value="ECO:0007669"/>
    <property type="project" value="UniProtKB-KW"/>
</dbReference>
<gene>
    <name evidence="1" type="ORF">PQG45_00725</name>
</gene>
<dbReference type="Proteomes" id="UP001249959">
    <property type="component" value="Unassembled WGS sequence"/>
</dbReference>
<protein>
    <submittedName>
        <fullName evidence="1">MmcQ/YjbR family DNA-binding protein</fullName>
    </submittedName>
</protein>
<dbReference type="InterPro" id="IPR058532">
    <property type="entry name" value="YjbR/MT2646/Rv2570-like"/>
</dbReference>
<sequence length="106" mass="12337">MYLDEICEYCITLPGVEETQPFGPDHIVYKIKGKMFLLVGIEETPIRFNVKCNPERAIQLREDFPHAVLPGYHMNKKHWNTVVMGKGLSRTQCEDMIRHSYELVAK</sequence>
<evidence type="ECO:0000313" key="1">
    <source>
        <dbReference type="EMBL" id="MDU0807551.1"/>
    </source>
</evidence>
<organism evidence="1 2">
    <name type="scientific">Aquirufa regiilacus</name>
    <dbReference type="NCBI Taxonomy" id="3024868"/>
    <lineage>
        <taxon>Bacteria</taxon>
        <taxon>Pseudomonadati</taxon>
        <taxon>Bacteroidota</taxon>
        <taxon>Cytophagia</taxon>
        <taxon>Cytophagales</taxon>
        <taxon>Flectobacillaceae</taxon>
        <taxon>Aquirufa</taxon>
    </lineage>
</organism>
<dbReference type="InterPro" id="IPR007351">
    <property type="entry name" value="YjbR"/>
</dbReference>
<dbReference type="RefSeq" id="WP_316070090.1">
    <property type="nucleotide sequence ID" value="NZ_JAVNWW010000001.1"/>
</dbReference>
<dbReference type="PANTHER" id="PTHR35145">
    <property type="entry name" value="CYTOPLASMIC PROTEIN-RELATED"/>
    <property type="match status" value="1"/>
</dbReference>
<dbReference type="InterPro" id="IPR038056">
    <property type="entry name" value="YjbR-like_sf"/>
</dbReference>
<keyword evidence="1" id="KW-0238">DNA-binding</keyword>
<dbReference type="Pfam" id="PF04237">
    <property type="entry name" value="YjbR"/>
    <property type="match status" value="1"/>
</dbReference>
<reference evidence="1 2" key="1">
    <citation type="submission" date="2023-09" db="EMBL/GenBank/DDBJ databases">
        <title>Aquirufa genomes.</title>
        <authorList>
            <person name="Pitt A."/>
        </authorList>
    </citation>
    <scope>NUCLEOTIDE SEQUENCE [LARGE SCALE GENOMIC DNA]</scope>
    <source>
        <strain evidence="1 2">LEOWEIH-7C</strain>
    </source>
</reference>
<dbReference type="Gene3D" id="3.90.1150.30">
    <property type="match status" value="1"/>
</dbReference>
<dbReference type="PANTHER" id="PTHR35145:SF1">
    <property type="entry name" value="CYTOPLASMIC PROTEIN"/>
    <property type="match status" value="1"/>
</dbReference>
<keyword evidence="2" id="KW-1185">Reference proteome</keyword>
<dbReference type="SUPFAM" id="SSF142906">
    <property type="entry name" value="YjbR-like"/>
    <property type="match status" value="1"/>
</dbReference>
<comment type="caution">
    <text evidence="1">The sequence shown here is derived from an EMBL/GenBank/DDBJ whole genome shotgun (WGS) entry which is preliminary data.</text>
</comment>
<accession>A0ABU3TNX7</accession>
<proteinExistence type="predicted"/>
<evidence type="ECO:0000313" key="2">
    <source>
        <dbReference type="Proteomes" id="UP001249959"/>
    </source>
</evidence>
<name>A0ABU3TNX7_9BACT</name>
<dbReference type="EMBL" id="JAVNWW010000001">
    <property type="protein sequence ID" value="MDU0807551.1"/>
    <property type="molecule type" value="Genomic_DNA"/>
</dbReference>